<evidence type="ECO:0000313" key="1">
    <source>
        <dbReference type="EMBL" id="ETK02400.1"/>
    </source>
</evidence>
<proteinExistence type="predicted"/>
<accession>W2C5H8</accession>
<organism evidence="1 2">
    <name type="scientific">Tannerella sp. oral taxon BU063 isolate Cell 2</name>
    <dbReference type="NCBI Taxonomy" id="1411148"/>
    <lineage>
        <taxon>Bacteria</taxon>
        <taxon>Pseudomonadati</taxon>
        <taxon>Bacteroidota</taxon>
        <taxon>Bacteroidia</taxon>
        <taxon>Bacteroidales</taxon>
        <taxon>Tannerellaceae</taxon>
        <taxon>Tannerella</taxon>
    </lineage>
</organism>
<dbReference type="Proteomes" id="UP000018837">
    <property type="component" value="Unassembled WGS sequence"/>
</dbReference>
<protein>
    <submittedName>
        <fullName evidence="1">Uncharacterized protein</fullName>
    </submittedName>
</protein>
<reference evidence="1 2" key="1">
    <citation type="submission" date="2013-11" db="EMBL/GenBank/DDBJ databases">
        <title>Single cell genomics of uncultured Tannerella BU063 (oral taxon 286).</title>
        <authorList>
            <person name="Beall C.J."/>
            <person name="Campbell A.G."/>
            <person name="Griffen A.L."/>
            <person name="Podar M."/>
            <person name="Leys E.J."/>
        </authorList>
    </citation>
    <scope>NUCLEOTIDE SEQUENCE [LARGE SCALE GENOMIC DNA]</scope>
    <source>
        <strain evidence="1">Cell 2</strain>
    </source>
</reference>
<gene>
    <name evidence="1" type="ORF">N425_04545</name>
</gene>
<name>W2C5H8_9BACT</name>
<dbReference type="PATRIC" id="fig|1411148.3.peg.628"/>
<sequence>MYTPAVVLYLYANDKMDEGVLEMYQTVESKCVLPLTEIPNEFL</sequence>
<evidence type="ECO:0000313" key="2">
    <source>
        <dbReference type="Proteomes" id="UP000018837"/>
    </source>
</evidence>
<comment type="caution">
    <text evidence="1">The sequence shown here is derived from an EMBL/GenBank/DDBJ whole genome shotgun (WGS) entry which is preliminary data.</text>
</comment>
<dbReference type="AlphaFoldDB" id="W2C5H8"/>
<dbReference type="EMBL" id="AYUF01000362">
    <property type="protein sequence ID" value="ETK02400.1"/>
    <property type="molecule type" value="Genomic_DNA"/>
</dbReference>